<evidence type="ECO:0000256" key="1">
    <source>
        <dbReference type="ARBA" id="ARBA00022729"/>
    </source>
</evidence>
<dbReference type="EMBL" id="JBEWLZ010000005">
    <property type="protein sequence ID" value="MET1490297.1"/>
    <property type="molecule type" value="Genomic_DNA"/>
</dbReference>
<sequence>MRLLLSLALLAGSGLAAAAINLVSSDQQSADHPLVRAVEYMGQQLAQRSKGELQLSVKANGALGSEQEVLKALMEGRHAMARVNLGILGDRSPAATLASLPYLFRSPDHMWKVLDGEFGQRLDREMEQLGLVRLSYLDSAPRNFYCLKPIRAQADFKGRKIRVLQSQVFEDMIGNLGASPVPMPFNKVAEAMRSGEVDCAEGNVVNFVAAEHYKVAPWLIQDEHLLIPEVLLISKKVWLTLNDAQKEALRQSSADARSFLAKQWAEQESSALAVARKAGVTIITRNQISMGGIEAQAMKTYNKYLKAGADLETVMRIMTTK</sequence>
<dbReference type="PANTHER" id="PTHR33376">
    <property type="match status" value="1"/>
</dbReference>
<dbReference type="RefSeq" id="WP_345928524.1">
    <property type="nucleotide sequence ID" value="NZ_JBDIVF010000006.1"/>
</dbReference>
<reference evidence="3 4" key="1">
    <citation type="submission" date="2024-07" db="EMBL/GenBank/DDBJ databases">
        <title>Uliginosibacterium paludis KCTC:42655.</title>
        <authorList>
            <person name="Kim M.K."/>
        </authorList>
    </citation>
    <scope>NUCLEOTIDE SEQUENCE [LARGE SCALE GENOMIC DNA]</scope>
    <source>
        <strain evidence="3 4">KCTC 42655</strain>
    </source>
</reference>
<evidence type="ECO:0000313" key="4">
    <source>
        <dbReference type="Proteomes" id="UP001548590"/>
    </source>
</evidence>
<keyword evidence="1 2" id="KW-0732">Signal</keyword>
<dbReference type="InterPro" id="IPR018389">
    <property type="entry name" value="DctP_fam"/>
</dbReference>
<protein>
    <submittedName>
        <fullName evidence="3">TRAP transporter substrate-binding protein DctP</fullName>
    </submittedName>
</protein>
<organism evidence="3 4">
    <name type="scientific">Uliginosibacterium paludis</name>
    <dbReference type="NCBI Taxonomy" id="1615952"/>
    <lineage>
        <taxon>Bacteria</taxon>
        <taxon>Pseudomonadati</taxon>
        <taxon>Pseudomonadota</taxon>
        <taxon>Betaproteobacteria</taxon>
        <taxon>Rhodocyclales</taxon>
        <taxon>Zoogloeaceae</taxon>
        <taxon>Uliginosibacterium</taxon>
    </lineage>
</organism>
<evidence type="ECO:0000256" key="2">
    <source>
        <dbReference type="SAM" id="SignalP"/>
    </source>
</evidence>
<dbReference type="Pfam" id="PF03480">
    <property type="entry name" value="DctP"/>
    <property type="match status" value="1"/>
</dbReference>
<keyword evidence="4" id="KW-1185">Reference proteome</keyword>
<feature type="signal peptide" evidence="2">
    <location>
        <begin position="1"/>
        <end position="18"/>
    </location>
</feature>
<gene>
    <name evidence="3" type="primary">dctP</name>
    <name evidence="3" type="ORF">ABVT11_10710</name>
</gene>
<dbReference type="InterPro" id="IPR038404">
    <property type="entry name" value="TRAP_DctP_sf"/>
</dbReference>
<accession>A0ABV2CQW2</accession>
<name>A0ABV2CQW2_9RHOO</name>
<dbReference type="NCBIfam" id="NF037995">
    <property type="entry name" value="TRAP_S1"/>
    <property type="match status" value="1"/>
</dbReference>
<dbReference type="Gene3D" id="3.40.190.170">
    <property type="entry name" value="Bacterial extracellular solute-binding protein, family 7"/>
    <property type="match status" value="1"/>
</dbReference>
<evidence type="ECO:0000313" key="3">
    <source>
        <dbReference type="EMBL" id="MET1490297.1"/>
    </source>
</evidence>
<proteinExistence type="predicted"/>
<dbReference type="Proteomes" id="UP001548590">
    <property type="component" value="Unassembled WGS sequence"/>
</dbReference>
<feature type="chain" id="PRO_5046357161" evidence="2">
    <location>
        <begin position="19"/>
        <end position="321"/>
    </location>
</feature>
<comment type="caution">
    <text evidence="3">The sequence shown here is derived from an EMBL/GenBank/DDBJ whole genome shotgun (WGS) entry which is preliminary data.</text>
</comment>
<dbReference type="PANTHER" id="PTHR33376:SF2">
    <property type="entry name" value="DICARBOXYLATE-BINDING PERIPLASMIC PROTEIN"/>
    <property type="match status" value="1"/>
</dbReference>
<dbReference type="PIRSF" id="PIRSF006470">
    <property type="entry name" value="DctB"/>
    <property type="match status" value="1"/>
</dbReference>
<dbReference type="InterPro" id="IPR004682">
    <property type="entry name" value="TRAP_DctP"/>
</dbReference>